<dbReference type="Proteomes" id="UP000011513">
    <property type="component" value="Unassembled WGS sequence"/>
</dbReference>
<name>M0CZU3_HALPD</name>
<sequence>MDCTNGYVRVDASDDVAEIILDGETDLNTIDLPMSEDFAEAVAHVERGDYRAAIIRGADGTYCAGGDLSQDPEAFVKTVDVSIDAIIDIHRSGTPYIAAMEDVAVGGGLEIALGCDLRVAETRTTFALPEASRGIIPPAGAIRFLAQMIGSARARELLLTGRSFSAEEAAEWGLIVESAEDALASATELAETLTAQSPASITAVTKSLNEAYPAPISSAKWDLELARTLASGEDFEEGRQAFFEDRDPDF</sequence>
<dbReference type="InterPro" id="IPR001753">
    <property type="entry name" value="Enoyl-CoA_hydra/iso"/>
</dbReference>
<dbReference type="OrthoDB" id="27846at2157"/>
<protein>
    <submittedName>
        <fullName evidence="1">Enoyl-CoA hydratase</fullName>
    </submittedName>
</protein>
<comment type="caution">
    <text evidence="1">The sequence shown here is derived from an EMBL/GenBank/DDBJ whole genome shotgun (WGS) entry which is preliminary data.</text>
</comment>
<dbReference type="InterPro" id="IPR029045">
    <property type="entry name" value="ClpP/crotonase-like_dom_sf"/>
</dbReference>
<dbReference type="CDD" id="cd06558">
    <property type="entry name" value="crotonase-like"/>
    <property type="match status" value="1"/>
</dbReference>
<reference evidence="1 2" key="1">
    <citation type="journal article" date="2014" name="PLoS Genet.">
        <title>Phylogenetically driven sequencing of extremely halophilic archaea reveals strategies for static and dynamic osmo-response.</title>
        <authorList>
            <person name="Becker E.A."/>
            <person name="Seitzer P.M."/>
            <person name="Tritt A."/>
            <person name="Larsen D."/>
            <person name="Krusor M."/>
            <person name="Yao A.I."/>
            <person name="Wu D."/>
            <person name="Madern D."/>
            <person name="Eisen J.A."/>
            <person name="Darling A.E."/>
            <person name="Facciotti M.T."/>
        </authorList>
    </citation>
    <scope>NUCLEOTIDE SEQUENCE [LARGE SCALE GENOMIC DNA]</scope>
    <source>
        <strain evidence="1 2">JCM 14848</strain>
    </source>
</reference>
<dbReference type="GO" id="GO:0006635">
    <property type="term" value="P:fatty acid beta-oxidation"/>
    <property type="evidence" value="ECO:0007669"/>
    <property type="project" value="TreeGrafter"/>
</dbReference>
<gene>
    <name evidence="1" type="ORF">C474_14769</name>
</gene>
<accession>M0CZU3</accession>
<organism evidence="1 2">
    <name type="scientific">Halogeometricum pallidum JCM 14848</name>
    <dbReference type="NCBI Taxonomy" id="1227487"/>
    <lineage>
        <taxon>Archaea</taxon>
        <taxon>Methanobacteriati</taxon>
        <taxon>Methanobacteriota</taxon>
        <taxon>Stenosarchaea group</taxon>
        <taxon>Halobacteria</taxon>
        <taxon>Halobacteriales</taxon>
        <taxon>Haloferacaceae</taxon>
        <taxon>Halogeometricum</taxon>
    </lineage>
</organism>
<dbReference type="AlphaFoldDB" id="M0CZU3"/>
<dbReference type="PANTHER" id="PTHR11941">
    <property type="entry name" value="ENOYL-COA HYDRATASE-RELATED"/>
    <property type="match status" value="1"/>
</dbReference>
<evidence type="ECO:0000313" key="1">
    <source>
        <dbReference type="EMBL" id="ELZ28766.1"/>
    </source>
</evidence>
<dbReference type="EMBL" id="AOIV01000036">
    <property type="protein sequence ID" value="ELZ28766.1"/>
    <property type="molecule type" value="Genomic_DNA"/>
</dbReference>
<proteinExistence type="predicted"/>
<dbReference type="InParanoid" id="M0CZU3"/>
<evidence type="ECO:0000313" key="2">
    <source>
        <dbReference type="Proteomes" id="UP000011513"/>
    </source>
</evidence>
<dbReference type="Pfam" id="PF00378">
    <property type="entry name" value="ECH_1"/>
    <property type="match status" value="1"/>
</dbReference>
<dbReference type="RefSeq" id="WP_008388107.1">
    <property type="nucleotide sequence ID" value="NZ_AOIV01000036.1"/>
</dbReference>
<dbReference type="GO" id="GO:0003824">
    <property type="term" value="F:catalytic activity"/>
    <property type="evidence" value="ECO:0007669"/>
    <property type="project" value="UniProtKB-ARBA"/>
</dbReference>
<dbReference type="PANTHER" id="PTHR11941:SF54">
    <property type="entry name" value="ENOYL-COA HYDRATASE, MITOCHONDRIAL"/>
    <property type="match status" value="1"/>
</dbReference>
<keyword evidence="2" id="KW-1185">Reference proteome</keyword>
<dbReference type="eggNOG" id="arCOG00239">
    <property type="taxonomic scope" value="Archaea"/>
</dbReference>
<dbReference type="SUPFAM" id="SSF52096">
    <property type="entry name" value="ClpP/crotonase"/>
    <property type="match status" value="1"/>
</dbReference>
<dbReference type="Gene3D" id="3.90.226.10">
    <property type="entry name" value="2-enoyl-CoA Hydratase, Chain A, domain 1"/>
    <property type="match status" value="1"/>
</dbReference>